<accession>A0A5J4PK61</accession>
<reference evidence="2 3" key="1">
    <citation type="submission" date="2019-03" db="EMBL/GenBank/DDBJ databases">
        <title>Single cell metagenomics reveals metabolic interactions within the superorganism composed of flagellate Streblomastix strix and complex community of Bacteroidetes bacteria on its surface.</title>
        <authorList>
            <person name="Treitli S.C."/>
            <person name="Kolisko M."/>
            <person name="Husnik F."/>
            <person name="Keeling P."/>
            <person name="Hampl V."/>
        </authorList>
    </citation>
    <scope>NUCLEOTIDE SEQUENCE [LARGE SCALE GENOMIC DNA]</scope>
    <source>
        <strain evidence="2">ST1C</strain>
    </source>
</reference>
<feature type="compositionally biased region" description="Basic and acidic residues" evidence="1">
    <location>
        <begin position="1"/>
        <end position="11"/>
    </location>
</feature>
<name>A0A5J4PK61_9EUKA</name>
<feature type="non-terminal residue" evidence="2">
    <location>
        <position position="169"/>
    </location>
</feature>
<dbReference type="EMBL" id="SNRW01050182">
    <property type="protein sequence ID" value="KAA6309642.1"/>
    <property type="molecule type" value="Genomic_DNA"/>
</dbReference>
<dbReference type="AlphaFoldDB" id="A0A5J4PK61"/>
<organism evidence="2 3">
    <name type="scientific">Streblomastix strix</name>
    <dbReference type="NCBI Taxonomy" id="222440"/>
    <lineage>
        <taxon>Eukaryota</taxon>
        <taxon>Metamonada</taxon>
        <taxon>Preaxostyla</taxon>
        <taxon>Oxymonadida</taxon>
        <taxon>Streblomastigidae</taxon>
        <taxon>Streblomastix</taxon>
    </lineage>
</organism>
<proteinExistence type="predicted"/>
<evidence type="ECO:0000313" key="3">
    <source>
        <dbReference type="Proteomes" id="UP000324800"/>
    </source>
</evidence>
<evidence type="ECO:0000313" key="2">
    <source>
        <dbReference type="EMBL" id="KAA6309642.1"/>
    </source>
</evidence>
<comment type="caution">
    <text evidence="2">The sequence shown here is derived from an EMBL/GenBank/DDBJ whole genome shotgun (WGS) entry which is preliminary data.</text>
</comment>
<feature type="region of interest" description="Disordered" evidence="1">
    <location>
        <begin position="1"/>
        <end position="20"/>
    </location>
</feature>
<gene>
    <name evidence="2" type="ORF">EZS28_056467</name>
</gene>
<dbReference type="Proteomes" id="UP000324800">
    <property type="component" value="Unassembled WGS sequence"/>
</dbReference>
<sequence>DMEPEGKENKDVRRKKVENDTNIEGLVQCNILEQKRKDKITSSTDRQTELLQTVNKRGVSISNRIRQSQNTSIKDRIKGWNNDSKQNSNQRVEMVDKRMGNNHPESLINKIITCMITTDASPRGRGAALIYENQTELIQHDCWSEKEAEMTSNAKEIKAIYYGLLRFEQ</sequence>
<feature type="non-terminal residue" evidence="2">
    <location>
        <position position="1"/>
    </location>
</feature>
<protein>
    <submittedName>
        <fullName evidence="2">Uncharacterized protein</fullName>
    </submittedName>
</protein>
<evidence type="ECO:0000256" key="1">
    <source>
        <dbReference type="SAM" id="MobiDB-lite"/>
    </source>
</evidence>